<dbReference type="GO" id="GO:0030514">
    <property type="term" value="P:negative regulation of BMP signaling pathway"/>
    <property type="evidence" value="ECO:0007669"/>
    <property type="project" value="TreeGrafter"/>
</dbReference>
<protein>
    <recommendedName>
        <fullName evidence="7">Chordin</fullName>
    </recommendedName>
</protein>
<dbReference type="GO" id="GO:0005615">
    <property type="term" value="C:extracellular space"/>
    <property type="evidence" value="ECO:0007669"/>
    <property type="project" value="TreeGrafter"/>
</dbReference>
<name>A0A9P0H639_NEZVI</name>
<dbReference type="PROSITE" id="PS50933">
    <property type="entry name" value="CHRD"/>
    <property type="match status" value="2"/>
</dbReference>
<evidence type="ECO:0008006" key="7">
    <source>
        <dbReference type="Google" id="ProtNLM"/>
    </source>
</evidence>
<feature type="domain" description="VWFC" evidence="3">
    <location>
        <begin position="670"/>
        <end position="739"/>
    </location>
</feature>
<dbReference type="SMART" id="SM00214">
    <property type="entry name" value="VWC"/>
    <property type="match status" value="4"/>
</dbReference>
<keyword evidence="2" id="KW-0732">Signal</keyword>
<feature type="chain" id="PRO_5040346200" description="Chordin" evidence="2">
    <location>
        <begin position="22"/>
        <end position="841"/>
    </location>
</feature>
<dbReference type="InterPro" id="IPR052278">
    <property type="entry name" value="Chordin-like_regulators"/>
</dbReference>
<dbReference type="GO" id="GO:0036122">
    <property type="term" value="F:BMP binding"/>
    <property type="evidence" value="ECO:0007669"/>
    <property type="project" value="TreeGrafter"/>
</dbReference>
<dbReference type="Gene3D" id="2.10.70.10">
    <property type="entry name" value="Complement Module, domain 1"/>
    <property type="match status" value="1"/>
</dbReference>
<evidence type="ECO:0000259" key="3">
    <source>
        <dbReference type="PROSITE" id="PS50184"/>
    </source>
</evidence>
<accession>A0A9P0H639</accession>
<dbReference type="OrthoDB" id="9829321at2759"/>
<feature type="signal peptide" evidence="2">
    <location>
        <begin position="1"/>
        <end position="21"/>
    </location>
</feature>
<dbReference type="AlphaFoldDB" id="A0A9P0H639"/>
<keyword evidence="6" id="KW-1185">Reference proteome</keyword>
<evidence type="ECO:0000256" key="1">
    <source>
        <dbReference type="PROSITE-ProRule" id="PRU00230"/>
    </source>
</evidence>
<dbReference type="InterPro" id="IPR010895">
    <property type="entry name" value="CHRD"/>
</dbReference>
<gene>
    <name evidence="5" type="ORF">NEZAVI_LOCUS6286</name>
</gene>
<dbReference type="PROSITE" id="PS01208">
    <property type="entry name" value="VWFC_1"/>
    <property type="match status" value="1"/>
</dbReference>
<feature type="domain" description="CHRD" evidence="4">
    <location>
        <begin position="141"/>
        <end position="248"/>
    </location>
</feature>
<dbReference type="SUPFAM" id="SSF57603">
    <property type="entry name" value="FnI-like domain"/>
    <property type="match status" value="3"/>
</dbReference>
<evidence type="ECO:0000313" key="5">
    <source>
        <dbReference type="EMBL" id="CAH1396165.1"/>
    </source>
</evidence>
<reference evidence="5" key="1">
    <citation type="submission" date="2022-01" db="EMBL/GenBank/DDBJ databases">
        <authorList>
            <person name="King R."/>
        </authorList>
    </citation>
    <scope>NUCLEOTIDE SEQUENCE</scope>
</reference>
<dbReference type="InterPro" id="IPR001007">
    <property type="entry name" value="VWF_dom"/>
</dbReference>
<dbReference type="PROSITE" id="PS50184">
    <property type="entry name" value="VWFC_2"/>
    <property type="match status" value="1"/>
</dbReference>
<organism evidence="5 6">
    <name type="scientific">Nezara viridula</name>
    <name type="common">Southern green stink bug</name>
    <name type="synonym">Cimex viridulus</name>
    <dbReference type="NCBI Taxonomy" id="85310"/>
    <lineage>
        <taxon>Eukaryota</taxon>
        <taxon>Metazoa</taxon>
        <taxon>Ecdysozoa</taxon>
        <taxon>Arthropoda</taxon>
        <taxon>Hexapoda</taxon>
        <taxon>Insecta</taxon>
        <taxon>Pterygota</taxon>
        <taxon>Neoptera</taxon>
        <taxon>Paraneoptera</taxon>
        <taxon>Hemiptera</taxon>
        <taxon>Heteroptera</taxon>
        <taxon>Panheteroptera</taxon>
        <taxon>Pentatomomorpha</taxon>
        <taxon>Pentatomoidea</taxon>
        <taxon>Pentatomidae</taxon>
        <taxon>Pentatominae</taxon>
        <taxon>Nezara</taxon>
    </lineage>
</organism>
<dbReference type="PANTHER" id="PTHR46526">
    <property type="entry name" value="CHORDIN"/>
    <property type="match status" value="1"/>
</dbReference>
<dbReference type="Proteomes" id="UP001152798">
    <property type="component" value="Chromosome 3"/>
</dbReference>
<evidence type="ECO:0000313" key="6">
    <source>
        <dbReference type="Proteomes" id="UP001152798"/>
    </source>
</evidence>
<feature type="domain" description="CHRD" evidence="4">
    <location>
        <begin position="250"/>
        <end position="370"/>
    </location>
</feature>
<dbReference type="PANTHER" id="PTHR46526:SF1">
    <property type="entry name" value="CHORDIN"/>
    <property type="match status" value="1"/>
</dbReference>
<proteinExistence type="predicted"/>
<keyword evidence="1" id="KW-0217">Developmental protein</keyword>
<sequence length="841" mass="92261">MASVLCAKVLFSVLLFAVSSAISRRPPAPPIGADEVRHLGKAAECQFGKSIRELGTTWFADLGPPFGIMYCIKCECVPIHKKKRIVGKVFCRNIKHECPEPKCDEPVLSPGRCCKTCPGDGIDVDLVQDAVQPIPEEDDKNYKYYASVLAGDSQSATARFSFTKKSLHYSLYVTSRPQLVQFLDRQGNIIEEQEVGFGTQYENATEKLCGVWRRLPRDYRRLLREEALSISLVWPTMVITGHVLRYSELATEEQSALLIGEKPGSAGTAIVSVSTATPSIHLLLIFTGLFTGEDTNNAPVLVKLHSPDGKDIIHETIKVEKASPELNKITTSTPVSVHDLRLLVRSKLHLTITSKSSQISITGIVRPRVTCELFQTLLTGERSCGLLSAFLDHKGDFIYQSKLIGVPSKSMITLDVLTELLTESGERKLEEIPADGNKLEKTSPRLVEGLYAGQLQVNVAEMNGKMQGRSAAPPRSTLNPLLMKPSLGVLGSLAAVIWVAVDSQCSLYYEAEITENREYCVWLNHVPIAAPGAPVTLRQIDCGHGFRLEGSLLGLPPSEIQILDSGVVTIELRDNATDNVLMSALWEHKDIPRSCLPETASSDPTYRSDGSGILITTAACYHGGMFHNDGEQWRDPSDPCTVCSCSLGSLSCQTQCINKTGVVEQEGILRGCQMAGQFFPAGSTWHPYLPPIGFDTCTICSCDASSLKVSCPRTVCPPLPCDERVAVKIDKKSCCKVCPSSPSEEEFGNKSLEDDDSKADMIGSGECEYPMGGPFKNGQEWHPRLYSGGEIKCVICKCLEGNVRCERKRCNNKTACQDECCTAQCKRRRRYARRKHLNPSA</sequence>
<dbReference type="GO" id="GO:0009953">
    <property type="term" value="P:dorsal/ventral pattern formation"/>
    <property type="evidence" value="ECO:0007669"/>
    <property type="project" value="TreeGrafter"/>
</dbReference>
<dbReference type="Pfam" id="PF00093">
    <property type="entry name" value="VWC"/>
    <property type="match status" value="2"/>
</dbReference>
<evidence type="ECO:0000259" key="4">
    <source>
        <dbReference type="PROSITE" id="PS50933"/>
    </source>
</evidence>
<dbReference type="EMBL" id="OV725079">
    <property type="protein sequence ID" value="CAH1396165.1"/>
    <property type="molecule type" value="Genomic_DNA"/>
</dbReference>
<evidence type="ECO:0000256" key="2">
    <source>
        <dbReference type="SAM" id="SignalP"/>
    </source>
</evidence>